<dbReference type="CDD" id="cd09272">
    <property type="entry name" value="RNase_HI_RT_Ty1"/>
    <property type="match status" value="1"/>
</dbReference>
<evidence type="ECO:0000313" key="3">
    <source>
        <dbReference type="Proteomes" id="UP000000763"/>
    </source>
</evidence>
<feature type="domain" description="Retroviral polymerase SH3-like" evidence="1">
    <location>
        <begin position="79"/>
        <end position="133"/>
    </location>
</feature>
<dbReference type="EMBL" id="AC135600">
    <property type="protein sequence ID" value="AAO23098.1"/>
    <property type="molecule type" value="Genomic_DNA"/>
</dbReference>
<dbReference type="AlphaFoldDB" id="Q10FR5"/>
<gene>
    <name evidence="2" type="primary">OSJNBb0047K21.15</name>
</gene>
<dbReference type="InterPro" id="IPR057670">
    <property type="entry name" value="SH3_retrovirus"/>
</dbReference>
<accession>Q10FR5</accession>
<dbReference type="PANTHER" id="PTHR11439:SF483">
    <property type="entry name" value="PEPTIDE SYNTHASE GLIP-LIKE, PUTATIVE (AFU_ORTHOLOGUE AFUA_3G12920)-RELATED"/>
    <property type="match status" value="1"/>
</dbReference>
<evidence type="ECO:0000313" key="2">
    <source>
        <dbReference type="EMBL" id="AAO23098.1"/>
    </source>
</evidence>
<proteinExistence type="predicted"/>
<reference evidence="3" key="2">
    <citation type="journal article" date="2008" name="Nucleic Acids Res.">
        <title>The rice annotation project database (RAP-DB): 2008 update.</title>
        <authorList>
            <consortium name="The rice annotation project (RAP)"/>
        </authorList>
    </citation>
    <scope>GENOME REANNOTATION</scope>
    <source>
        <strain evidence="3">cv. Nipponbare</strain>
    </source>
</reference>
<dbReference type="Pfam" id="PF25597">
    <property type="entry name" value="SH3_retrovirus"/>
    <property type="match status" value="1"/>
</dbReference>
<organism evidence="2 3">
    <name type="scientific">Oryza sativa subsp. japonica</name>
    <name type="common">Rice</name>
    <dbReference type="NCBI Taxonomy" id="39947"/>
    <lineage>
        <taxon>Eukaryota</taxon>
        <taxon>Viridiplantae</taxon>
        <taxon>Streptophyta</taxon>
        <taxon>Embryophyta</taxon>
        <taxon>Tracheophyta</taxon>
        <taxon>Spermatophyta</taxon>
        <taxon>Magnoliopsida</taxon>
        <taxon>Liliopsida</taxon>
        <taxon>Poales</taxon>
        <taxon>Poaceae</taxon>
        <taxon>BOP clade</taxon>
        <taxon>Oryzoideae</taxon>
        <taxon>Oryzeae</taxon>
        <taxon>Oryzinae</taxon>
        <taxon>Oryza</taxon>
        <taxon>Oryza sativa</taxon>
    </lineage>
</organism>
<dbReference type="PANTHER" id="PTHR11439">
    <property type="entry name" value="GAG-POL-RELATED RETROTRANSPOSON"/>
    <property type="match status" value="1"/>
</dbReference>
<protein>
    <submittedName>
        <fullName evidence="2">Polyprotein</fullName>
    </submittedName>
</protein>
<name>Q10FR5_ORYSJ</name>
<sequence>MKLKDALGRVEYMEEIVKSDEAKALVARKENVWIVDSGCSRHMTSDKYWFFSLKQASKTEPIIFGDASTSVVLATGCVKCFVLKYGNLDKFETRSTDGMFLGYPAHSRGYRVLVLETNKIVETCEITFDEPSPGERTTRSKIYVDDIYFGCSTHAWVAEFTETMHREFEMSMMDGQAVDQKEYRSMIGSLLYLTASRPNIQFVIRCLISISKDYGLTFENVPLFYDNTSAINIAKNPVQHSRTKHIDIRFDFLRDHVEKEDVELTFLDTNLLVKWFLEMNRYCWRFGPVRPGSGCRSDRCAQVILTPRESVAGDGSGVNFEIW</sequence>
<evidence type="ECO:0000259" key="1">
    <source>
        <dbReference type="Pfam" id="PF25597"/>
    </source>
</evidence>
<dbReference type="Proteomes" id="UP000000763">
    <property type="component" value="Chromosome 3"/>
</dbReference>
<reference evidence="3" key="1">
    <citation type="journal article" date="2005" name="Nature">
        <title>The map-based sequence of the rice genome.</title>
        <authorList>
            <consortium name="International rice genome sequencing project (IRGSP)"/>
            <person name="Matsumoto T."/>
            <person name="Wu J."/>
            <person name="Kanamori H."/>
            <person name="Katayose Y."/>
            <person name="Fujisawa M."/>
            <person name="Namiki N."/>
            <person name="Mizuno H."/>
            <person name="Yamamoto K."/>
            <person name="Antonio B.A."/>
            <person name="Baba T."/>
            <person name="Sakata K."/>
            <person name="Nagamura Y."/>
            <person name="Aoki H."/>
            <person name="Arikawa K."/>
            <person name="Arita K."/>
            <person name="Bito T."/>
            <person name="Chiden Y."/>
            <person name="Fujitsuka N."/>
            <person name="Fukunaka R."/>
            <person name="Hamada M."/>
            <person name="Harada C."/>
            <person name="Hayashi A."/>
            <person name="Hijishita S."/>
            <person name="Honda M."/>
            <person name="Hosokawa S."/>
            <person name="Ichikawa Y."/>
            <person name="Idonuma A."/>
            <person name="Iijima M."/>
            <person name="Ikeda M."/>
            <person name="Ikeno M."/>
            <person name="Ito K."/>
            <person name="Ito S."/>
            <person name="Ito T."/>
            <person name="Ito Y."/>
            <person name="Ito Y."/>
            <person name="Iwabuchi A."/>
            <person name="Kamiya K."/>
            <person name="Karasawa W."/>
            <person name="Kurita K."/>
            <person name="Katagiri S."/>
            <person name="Kikuta A."/>
            <person name="Kobayashi H."/>
            <person name="Kobayashi N."/>
            <person name="Machita K."/>
            <person name="Maehara T."/>
            <person name="Masukawa M."/>
            <person name="Mizubayashi T."/>
            <person name="Mukai Y."/>
            <person name="Nagasaki H."/>
            <person name="Nagata Y."/>
            <person name="Naito S."/>
            <person name="Nakashima M."/>
            <person name="Nakama Y."/>
            <person name="Nakamichi Y."/>
            <person name="Nakamura M."/>
            <person name="Meguro A."/>
            <person name="Negishi M."/>
            <person name="Ohta I."/>
            <person name="Ohta T."/>
            <person name="Okamoto M."/>
            <person name="Ono N."/>
            <person name="Saji S."/>
            <person name="Sakaguchi M."/>
            <person name="Sakai K."/>
            <person name="Shibata M."/>
            <person name="Shimokawa T."/>
            <person name="Song J."/>
            <person name="Takazaki Y."/>
            <person name="Terasawa K."/>
            <person name="Tsugane M."/>
            <person name="Tsuji K."/>
            <person name="Ueda S."/>
            <person name="Waki K."/>
            <person name="Yamagata H."/>
            <person name="Yamamoto M."/>
            <person name="Yamamoto S."/>
            <person name="Yamane H."/>
            <person name="Yoshiki S."/>
            <person name="Yoshihara R."/>
            <person name="Yukawa K."/>
            <person name="Zhong H."/>
            <person name="Yano M."/>
            <person name="Yuan Q."/>
            <person name="Ouyang S."/>
            <person name="Liu J."/>
            <person name="Jones K.M."/>
            <person name="Gansberger K."/>
            <person name="Moffat K."/>
            <person name="Hill J."/>
            <person name="Bera J."/>
            <person name="Fadrosh D."/>
            <person name="Jin S."/>
            <person name="Johri S."/>
            <person name="Kim M."/>
            <person name="Overton L."/>
            <person name="Reardon M."/>
            <person name="Tsitrin T."/>
            <person name="Vuong H."/>
            <person name="Weaver B."/>
            <person name="Ciecko A."/>
            <person name="Tallon L."/>
            <person name="Jackson J."/>
            <person name="Pai G."/>
            <person name="Aken S.V."/>
            <person name="Utterback T."/>
            <person name="Reidmuller S."/>
            <person name="Feldblyum T."/>
            <person name="Hsiao J."/>
            <person name="Zismann V."/>
            <person name="Iobst S."/>
            <person name="de Vazeille A.R."/>
            <person name="Buell C.R."/>
            <person name="Ying K."/>
            <person name="Li Y."/>
            <person name="Lu T."/>
            <person name="Huang Y."/>
            <person name="Zhao Q."/>
            <person name="Feng Q."/>
            <person name="Zhang L."/>
            <person name="Zhu J."/>
            <person name="Weng Q."/>
            <person name="Mu J."/>
            <person name="Lu Y."/>
            <person name="Fan D."/>
            <person name="Liu Y."/>
            <person name="Guan J."/>
            <person name="Zhang Y."/>
            <person name="Yu S."/>
            <person name="Liu X."/>
            <person name="Zhang Y."/>
            <person name="Hong G."/>
            <person name="Han B."/>
            <person name="Choisne N."/>
            <person name="Demange N."/>
            <person name="Orjeda G."/>
            <person name="Samain S."/>
            <person name="Cattolico L."/>
            <person name="Pelletier E."/>
            <person name="Couloux A."/>
            <person name="Segurens B."/>
            <person name="Wincker P."/>
            <person name="D'Hont A."/>
            <person name="Scarpelli C."/>
            <person name="Weissenbach J."/>
            <person name="Salanoubat M."/>
            <person name="Quetier F."/>
            <person name="Yu Y."/>
            <person name="Kim H.R."/>
            <person name="Rambo T."/>
            <person name="Currie J."/>
            <person name="Collura K."/>
            <person name="Luo M."/>
            <person name="Yang T."/>
            <person name="Ammiraju J.S.S."/>
            <person name="Engler F."/>
            <person name="Soderlund C."/>
            <person name="Wing R.A."/>
            <person name="Palmer L.E."/>
            <person name="de la Bastide M."/>
            <person name="Spiegel L."/>
            <person name="Nascimento L."/>
            <person name="Zutavern T."/>
            <person name="O'Shaughnessy A."/>
            <person name="Dike S."/>
            <person name="Dedhia N."/>
            <person name="Preston R."/>
            <person name="Balija V."/>
            <person name="McCombie W.R."/>
            <person name="Chow T."/>
            <person name="Chen H."/>
            <person name="Chung M."/>
            <person name="Chen C."/>
            <person name="Shaw J."/>
            <person name="Wu H."/>
            <person name="Hsiao K."/>
            <person name="Chao Y."/>
            <person name="Chu M."/>
            <person name="Cheng C."/>
            <person name="Hour A."/>
            <person name="Lee P."/>
            <person name="Lin S."/>
            <person name="Lin Y."/>
            <person name="Liou J."/>
            <person name="Liu S."/>
            <person name="Hsing Y."/>
            <person name="Raghuvanshi S."/>
            <person name="Mohanty A."/>
            <person name="Bharti A.K."/>
            <person name="Gaur A."/>
            <person name="Gupta V."/>
            <person name="Kumar D."/>
            <person name="Ravi V."/>
            <person name="Vij S."/>
            <person name="Kapur A."/>
            <person name="Khurana P."/>
            <person name="Khurana P."/>
            <person name="Khurana J.P."/>
            <person name="Tyagi A.K."/>
            <person name="Gaikwad K."/>
            <person name="Singh A."/>
            <person name="Dalal V."/>
            <person name="Srivastava S."/>
            <person name="Dixit A."/>
            <person name="Pal A.K."/>
            <person name="Ghazi I.A."/>
            <person name="Yadav M."/>
            <person name="Pandit A."/>
            <person name="Bhargava A."/>
            <person name="Sureshbabu K."/>
            <person name="Batra K."/>
            <person name="Sharma T.R."/>
            <person name="Mohapatra T."/>
            <person name="Singh N.K."/>
            <person name="Messing J."/>
            <person name="Nelson A.B."/>
            <person name="Fuks G."/>
            <person name="Kavchok S."/>
            <person name="Keizer G."/>
            <person name="Linton E."/>
            <person name="Llaca V."/>
            <person name="Song R."/>
            <person name="Tanyolac B."/>
            <person name="Young S."/>
            <person name="Ho-Il K."/>
            <person name="Hahn J.H."/>
            <person name="Sangsakoo G."/>
            <person name="Vanavichit A."/>
            <person name="de Mattos Luiz.A.T."/>
            <person name="Zimmer P.D."/>
            <person name="Malone G."/>
            <person name="Dellagostin O."/>
            <person name="de Oliveira A.C."/>
            <person name="Bevan M."/>
            <person name="Bancroft I."/>
            <person name="Minx P."/>
            <person name="Cordum H."/>
            <person name="Wilson R."/>
            <person name="Cheng Z."/>
            <person name="Jin W."/>
            <person name="Jiang J."/>
            <person name="Leong S.A."/>
            <person name="Iwama H."/>
            <person name="Gojobori T."/>
            <person name="Itoh T."/>
            <person name="Niimura Y."/>
            <person name="Fujii Y."/>
            <person name="Habara T."/>
            <person name="Sakai H."/>
            <person name="Sato Y."/>
            <person name="Wilson G."/>
            <person name="Kumar K."/>
            <person name="McCouch S."/>
            <person name="Juretic N."/>
            <person name="Hoen D."/>
            <person name="Wright S."/>
            <person name="Bruskiewich R."/>
            <person name="Bureau T."/>
            <person name="Miyao A."/>
            <person name="Hirochika H."/>
            <person name="Nishikawa T."/>
            <person name="Kadowaki K."/>
            <person name="Sugiura M."/>
            <person name="Burr B."/>
            <person name="Sasaki T."/>
        </authorList>
    </citation>
    <scope>NUCLEOTIDE SEQUENCE [LARGE SCALE GENOMIC DNA]</scope>
    <source>
        <strain evidence="3">cv. Nipponbare</strain>
    </source>
</reference>